<keyword evidence="3" id="KW-0326">Glycosidase</keyword>
<keyword evidence="2" id="KW-0119">Carbohydrate metabolism</keyword>
<evidence type="ECO:0000256" key="1">
    <source>
        <dbReference type="ARBA" id="ARBA00022801"/>
    </source>
</evidence>
<reference evidence="9" key="1">
    <citation type="submission" date="2019-05" db="EMBL/GenBank/DDBJ databases">
        <title>Isolation, diversity and antifungal activity of Actinobacteria from wheat.</title>
        <authorList>
            <person name="Yu B."/>
        </authorList>
    </citation>
    <scope>NUCLEOTIDE SEQUENCE [LARGE SCALE GENOMIC DNA]</scope>
    <source>
        <strain evidence="9">NEAU-HEGS1-5</strain>
    </source>
</reference>
<evidence type="ECO:0000256" key="6">
    <source>
        <dbReference type="SAM" id="SignalP"/>
    </source>
</evidence>
<feature type="signal peptide" evidence="6">
    <location>
        <begin position="1"/>
        <end position="31"/>
    </location>
</feature>
<dbReference type="SMART" id="SM00637">
    <property type="entry name" value="CBD_II"/>
    <property type="match status" value="1"/>
</dbReference>
<dbReference type="EMBL" id="VANP01000020">
    <property type="protein sequence ID" value="TLP52152.1"/>
    <property type="molecule type" value="Genomic_DNA"/>
</dbReference>
<proteinExistence type="predicted"/>
<keyword evidence="4" id="KW-0624">Polysaccharide degradation</keyword>
<dbReference type="OrthoDB" id="2662392at2"/>
<evidence type="ECO:0000256" key="4">
    <source>
        <dbReference type="ARBA" id="ARBA00023326"/>
    </source>
</evidence>
<feature type="domain" description="Fibronectin type-III" evidence="7">
    <location>
        <begin position="55"/>
        <end position="150"/>
    </location>
</feature>
<dbReference type="InterPro" id="IPR018366">
    <property type="entry name" value="CBM2_CS"/>
</dbReference>
<feature type="region of interest" description="Disordered" evidence="5">
    <location>
        <begin position="31"/>
        <end position="64"/>
    </location>
</feature>
<evidence type="ECO:0000256" key="5">
    <source>
        <dbReference type="SAM" id="MobiDB-lite"/>
    </source>
</evidence>
<keyword evidence="6" id="KW-0732">Signal</keyword>
<evidence type="ECO:0008006" key="11">
    <source>
        <dbReference type="Google" id="ProtNLM"/>
    </source>
</evidence>
<evidence type="ECO:0000313" key="10">
    <source>
        <dbReference type="Proteomes" id="UP000309033"/>
    </source>
</evidence>
<evidence type="ECO:0000256" key="3">
    <source>
        <dbReference type="ARBA" id="ARBA00023295"/>
    </source>
</evidence>
<gene>
    <name evidence="9" type="ORF">FED44_32785</name>
</gene>
<comment type="caution">
    <text evidence="9">The sequence shown here is derived from an EMBL/GenBank/DDBJ whole genome shotgun (WGS) entry which is preliminary data.</text>
</comment>
<dbReference type="PROSITE" id="PS51173">
    <property type="entry name" value="CBM2"/>
    <property type="match status" value="1"/>
</dbReference>
<dbReference type="InterPro" id="IPR003961">
    <property type="entry name" value="FN3_dom"/>
</dbReference>
<dbReference type="Gene3D" id="2.60.40.290">
    <property type="match status" value="1"/>
</dbReference>
<sequence>MRSPRYLAWLAAGAAVAAAIALSGVPAGAVAATPTPSPRPSAAPSPSAEPGAPTTPSNVQLCPPPVPTGTTQGYVGLCWSASTDDVGVTGYEVYRLTADGFVKAASTTSTLTVLSGLVYGKVYTFYIVAKDADGHTSPPTALINTRAVSGMVVSPSPIPGDSTPPSKPTGLRDNCVADFPGTAFCWTASTDDVGVTGYAIYRLTSTGWLLVGTRTSPYFMEGNLTTYARYTYIVVARDAAGNVSVPSDPITTTALPGFPTPSPSVSPTPTPKSTPTPNCKVAYTQSTWWTGFSASVSITNTGSTPISGWTLRFAFPSAGERITQGWSADWNQGPDNTVTASNMAWNANIAPGASVSIGFNASHTGVSDAPSTFSLNGAPCAMA</sequence>
<feature type="domain" description="CBM2" evidence="8">
    <location>
        <begin position="272"/>
        <end position="383"/>
    </location>
</feature>
<dbReference type="Proteomes" id="UP000309033">
    <property type="component" value="Unassembled WGS sequence"/>
</dbReference>
<evidence type="ECO:0000313" key="9">
    <source>
        <dbReference type="EMBL" id="TLP52152.1"/>
    </source>
</evidence>
<keyword evidence="10" id="KW-1185">Reference proteome</keyword>
<dbReference type="Gene3D" id="2.60.40.10">
    <property type="entry name" value="Immunoglobulins"/>
    <property type="match status" value="2"/>
</dbReference>
<evidence type="ECO:0000259" key="8">
    <source>
        <dbReference type="PROSITE" id="PS51173"/>
    </source>
</evidence>
<feature type="chain" id="PRO_5024388611" description="CBM2 domain-containing protein" evidence="6">
    <location>
        <begin position="32"/>
        <end position="383"/>
    </location>
</feature>
<dbReference type="PROSITE" id="PS00561">
    <property type="entry name" value="CBM2_A"/>
    <property type="match status" value="1"/>
</dbReference>
<evidence type="ECO:0000256" key="2">
    <source>
        <dbReference type="ARBA" id="ARBA00023277"/>
    </source>
</evidence>
<accession>A0A5R8YIA0</accession>
<feature type="compositionally biased region" description="Pro residues" evidence="5">
    <location>
        <begin position="258"/>
        <end position="274"/>
    </location>
</feature>
<dbReference type="InterPro" id="IPR012291">
    <property type="entry name" value="CBM2_carb-bd_dom_sf"/>
</dbReference>
<keyword evidence="1" id="KW-0378">Hydrolase</keyword>
<dbReference type="InterPro" id="IPR001919">
    <property type="entry name" value="CBD2"/>
</dbReference>
<protein>
    <recommendedName>
        <fullName evidence="11">CBM2 domain-containing protein</fullName>
    </recommendedName>
</protein>
<feature type="compositionally biased region" description="Low complexity" evidence="5">
    <location>
        <begin position="44"/>
        <end position="57"/>
    </location>
</feature>
<dbReference type="SUPFAM" id="SSF49265">
    <property type="entry name" value="Fibronectin type III"/>
    <property type="match status" value="2"/>
</dbReference>
<feature type="region of interest" description="Disordered" evidence="5">
    <location>
        <begin position="253"/>
        <end position="277"/>
    </location>
</feature>
<evidence type="ECO:0000259" key="7">
    <source>
        <dbReference type="PROSITE" id="PS50853"/>
    </source>
</evidence>
<dbReference type="InterPro" id="IPR013783">
    <property type="entry name" value="Ig-like_fold"/>
</dbReference>
<dbReference type="CDD" id="cd00063">
    <property type="entry name" value="FN3"/>
    <property type="match status" value="1"/>
</dbReference>
<dbReference type="InterPro" id="IPR008965">
    <property type="entry name" value="CBM2/CBM3_carb-bd_dom_sf"/>
</dbReference>
<dbReference type="PROSITE" id="PS50853">
    <property type="entry name" value="FN3"/>
    <property type="match status" value="1"/>
</dbReference>
<dbReference type="GO" id="GO:0000272">
    <property type="term" value="P:polysaccharide catabolic process"/>
    <property type="evidence" value="ECO:0007669"/>
    <property type="project" value="UniProtKB-KW"/>
</dbReference>
<dbReference type="GO" id="GO:0004553">
    <property type="term" value="F:hydrolase activity, hydrolyzing O-glycosyl compounds"/>
    <property type="evidence" value="ECO:0007669"/>
    <property type="project" value="InterPro"/>
</dbReference>
<organism evidence="9 10">
    <name type="scientific">Microbispora triticiradicis</name>
    <dbReference type="NCBI Taxonomy" id="2200763"/>
    <lineage>
        <taxon>Bacteria</taxon>
        <taxon>Bacillati</taxon>
        <taxon>Actinomycetota</taxon>
        <taxon>Actinomycetes</taxon>
        <taxon>Streptosporangiales</taxon>
        <taxon>Streptosporangiaceae</taxon>
        <taxon>Microbispora</taxon>
    </lineage>
</organism>
<dbReference type="InterPro" id="IPR036116">
    <property type="entry name" value="FN3_sf"/>
</dbReference>
<dbReference type="AlphaFoldDB" id="A0A5R8YIA0"/>
<dbReference type="Pfam" id="PF00553">
    <property type="entry name" value="CBM_2"/>
    <property type="match status" value="1"/>
</dbReference>
<dbReference type="SUPFAM" id="SSF49384">
    <property type="entry name" value="Carbohydrate-binding domain"/>
    <property type="match status" value="1"/>
</dbReference>
<name>A0A5R8YIA0_9ACTN</name>
<dbReference type="GO" id="GO:0030247">
    <property type="term" value="F:polysaccharide binding"/>
    <property type="evidence" value="ECO:0007669"/>
    <property type="project" value="UniProtKB-UniRule"/>
</dbReference>